<dbReference type="InterPro" id="IPR003607">
    <property type="entry name" value="HD/PDEase_dom"/>
</dbReference>
<feature type="domain" description="HD-GYP" evidence="1">
    <location>
        <begin position="273"/>
        <end position="461"/>
    </location>
</feature>
<dbReference type="SUPFAM" id="SSF55781">
    <property type="entry name" value="GAF domain-like"/>
    <property type="match status" value="1"/>
</dbReference>
<sequence>MRLQKEVGIVGGEGAIDLLETFLGIGDIKINGVLDNEESSPLTKIAKKSSVFTTSDPAVFFRKMKGMTILDLSNGWYRKLVPWLNGDVRMVNAELSGLLVSCVKDRKRLIRTQSALERVSEIIVSTFDLPRILDLVIFIASRLMKVKICAVRLIDSDGVLSMAASYGLSKDYQGKGSVKVGDSIAGWVVENRKPYFSCDVRKDPKYRYAKYAKNEGITSMLCVPLIVKEKAIGSLSVYTSSSREFSPGEIRLFTAFSNQVAVVVENARLFKDIEESHLGLLEALGVVVETRDFYTADHSRDVKKYAITIARQMGLSTEETESIAYASLIHDLGKIGIEERILSKPDKLSVEEFEKVANHSKIGADIVSHIKILKHLAPLILHLHERYDGKGYPDGLKGDRIPLGSRILMVADAFSAMTSDRPYRKAMPDGKAVAELRKNAGAQFDPVVVDTFIEAYGKSGI</sequence>
<evidence type="ECO:0000313" key="3">
    <source>
        <dbReference type="Proteomes" id="UP000229307"/>
    </source>
</evidence>
<accession>A0A2M7SFF9</accession>
<gene>
    <name evidence="2" type="ORF">COY52_00650</name>
</gene>
<evidence type="ECO:0000313" key="2">
    <source>
        <dbReference type="EMBL" id="PIZ18201.1"/>
    </source>
</evidence>
<dbReference type="PANTHER" id="PTHR43155:SF2">
    <property type="entry name" value="CYCLIC DI-GMP PHOSPHODIESTERASE PA4108"/>
    <property type="match status" value="1"/>
</dbReference>
<dbReference type="AlphaFoldDB" id="A0A2M7SFF9"/>
<proteinExistence type="predicted"/>
<dbReference type="SMART" id="SM00065">
    <property type="entry name" value="GAF"/>
    <property type="match status" value="1"/>
</dbReference>
<organism evidence="2 3">
    <name type="scientific">Candidatus Desantisbacteria bacterium CG_4_10_14_0_8_um_filter_48_22</name>
    <dbReference type="NCBI Taxonomy" id="1974543"/>
    <lineage>
        <taxon>Bacteria</taxon>
        <taxon>Candidatus Desantisiibacteriota</taxon>
    </lineage>
</organism>
<dbReference type="Gene3D" id="1.10.3210.10">
    <property type="entry name" value="Hypothetical protein af1432"/>
    <property type="match status" value="1"/>
</dbReference>
<dbReference type="InterPro" id="IPR003018">
    <property type="entry name" value="GAF"/>
</dbReference>
<dbReference type="InterPro" id="IPR029016">
    <property type="entry name" value="GAF-like_dom_sf"/>
</dbReference>
<dbReference type="InterPro" id="IPR037522">
    <property type="entry name" value="HD_GYP_dom"/>
</dbReference>
<evidence type="ECO:0000259" key="1">
    <source>
        <dbReference type="PROSITE" id="PS51832"/>
    </source>
</evidence>
<dbReference type="PROSITE" id="PS51832">
    <property type="entry name" value="HD_GYP"/>
    <property type="match status" value="1"/>
</dbReference>
<dbReference type="Pfam" id="PF13487">
    <property type="entry name" value="HD_5"/>
    <property type="match status" value="1"/>
</dbReference>
<dbReference type="Pfam" id="PF13185">
    <property type="entry name" value="GAF_2"/>
    <property type="match status" value="1"/>
</dbReference>
<dbReference type="Gene3D" id="3.30.450.40">
    <property type="match status" value="1"/>
</dbReference>
<dbReference type="SUPFAM" id="SSF109604">
    <property type="entry name" value="HD-domain/PDEase-like"/>
    <property type="match status" value="1"/>
</dbReference>
<dbReference type="PANTHER" id="PTHR43155">
    <property type="entry name" value="CYCLIC DI-GMP PHOSPHODIESTERASE PA4108-RELATED"/>
    <property type="match status" value="1"/>
</dbReference>
<dbReference type="Proteomes" id="UP000229307">
    <property type="component" value="Unassembled WGS sequence"/>
</dbReference>
<comment type="caution">
    <text evidence="2">The sequence shown here is derived from an EMBL/GenBank/DDBJ whole genome shotgun (WGS) entry which is preliminary data.</text>
</comment>
<dbReference type="CDD" id="cd00077">
    <property type="entry name" value="HDc"/>
    <property type="match status" value="1"/>
</dbReference>
<dbReference type="EMBL" id="PFMR01000022">
    <property type="protein sequence ID" value="PIZ18201.1"/>
    <property type="molecule type" value="Genomic_DNA"/>
</dbReference>
<reference evidence="3" key="1">
    <citation type="submission" date="2017-09" db="EMBL/GenBank/DDBJ databases">
        <title>Depth-based differentiation of microbial function through sediment-hosted aquifers and enrichment of novel symbionts in the deep terrestrial subsurface.</title>
        <authorList>
            <person name="Probst A.J."/>
            <person name="Ladd B."/>
            <person name="Jarett J.K."/>
            <person name="Geller-Mcgrath D.E."/>
            <person name="Sieber C.M.K."/>
            <person name="Emerson J.B."/>
            <person name="Anantharaman K."/>
            <person name="Thomas B.C."/>
            <person name="Malmstrom R."/>
            <person name="Stieglmeier M."/>
            <person name="Klingl A."/>
            <person name="Woyke T."/>
            <person name="Ryan C.M."/>
            <person name="Banfield J.F."/>
        </authorList>
    </citation>
    <scope>NUCLEOTIDE SEQUENCE [LARGE SCALE GENOMIC DNA]</scope>
</reference>
<dbReference type="SMART" id="SM00471">
    <property type="entry name" value="HDc"/>
    <property type="match status" value="1"/>
</dbReference>
<name>A0A2M7SFF9_9BACT</name>
<protein>
    <recommendedName>
        <fullName evidence="1">HD-GYP domain-containing protein</fullName>
    </recommendedName>
</protein>